<reference evidence="2 3" key="1">
    <citation type="journal article" date="2015" name="Sci. Rep.">
        <title>The power of single molecule real-time sequencing technology in the de novo assembly of a eukaryotic genome.</title>
        <authorList>
            <person name="Sakai H."/>
            <person name="Naito K."/>
            <person name="Ogiso-Tanaka E."/>
            <person name="Takahashi Y."/>
            <person name="Iseki K."/>
            <person name="Muto C."/>
            <person name="Satou K."/>
            <person name="Teruya K."/>
            <person name="Shiroma A."/>
            <person name="Shimoji M."/>
            <person name="Hirano T."/>
            <person name="Itoh T."/>
            <person name="Kaga A."/>
            <person name="Tomooka N."/>
        </authorList>
    </citation>
    <scope>NUCLEOTIDE SEQUENCE [LARGE SCALE GENOMIC DNA]</scope>
    <source>
        <strain evidence="3">cv. Shumari</strain>
    </source>
</reference>
<evidence type="ECO:0000256" key="1">
    <source>
        <dbReference type="SAM" id="Phobius"/>
    </source>
</evidence>
<accession>A0A0S3R8Q3</accession>
<keyword evidence="1" id="KW-0472">Membrane</keyword>
<dbReference type="AlphaFoldDB" id="A0A0S3R8Q3"/>
<feature type="transmembrane region" description="Helical" evidence="1">
    <location>
        <begin position="57"/>
        <end position="77"/>
    </location>
</feature>
<dbReference type="EMBL" id="AP015034">
    <property type="protein sequence ID" value="BAT76963.1"/>
    <property type="molecule type" value="Genomic_DNA"/>
</dbReference>
<organism evidence="2 3">
    <name type="scientific">Vigna angularis var. angularis</name>
    <dbReference type="NCBI Taxonomy" id="157739"/>
    <lineage>
        <taxon>Eukaryota</taxon>
        <taxon>Viridiplantae</taxon>
        <taxon>Streptophyta</taxon>
        <taxon>Embryophyta</taxon>
        <taxon>Tracheophyta</taxon>
        <taxon>Spermatophyta</taxon>
        <taxon>Magnoliopsida</taxon>
        <taxon>eudicotyledons</taxon>
        <taxon>Gunneridae</taxon>
        <taxon>Pentapetalae</taxon>
        <taxon>rosids</taxon>
        <taxon>fabids</taxon>
        <taxon>Fabales</taxon>
        <taxon>Fabaceae</taxon>
        <taxon>Papilionoideae</taxon>
        <taxon>50 kb inversion clade</taxon>
        <taxon>NPAAA clade</taxon>
        <taxon>indigoferoid/millettioid clade</taxon>
        <taxon>Phaseoleae</taxon>
        <taxon>Vigna</taxon>
    </lineage>
</organism>
<protein>
    <submittedName>
        <fullName evidence="2">Uncharacterized protein</fullName>
    </submittedName>
</protein>
<keyword evidence="1" id="KW-0812">Transmembrane</keyword>
<evidence type="ECO:0000313" key="3">
    <source>
        <dbReference type="Proteomes" id="UP000291084"/>
    </source>
</evidence>
<evidence type="ECO:0000313" key="2">
    <source>
        <dbReference type="EMBL" id="BAT76963.1"/>
    </source>
</evidence>
<gene>
    <name evidence="2" type="primary">Vigan.01G503800</name>
    <name evidence="2" type="ORF">VIGAN_01503800</name>
</gene>
<feature type="non-terminal residue" evidence="2">
    <location>
        <position position="1"/>
    </location>
</feature>
<keyword evidence="1" id="KW-1133">Transmembrane helix</keyword>
<proteinExistence type="predicted"/>
<dbReference type="Proteomes" id="UP000291084">
    <property type="component" value="Chromosome 1"/>
</dbReference>
<sequence length="94" mass="11169">LKYGYLFSFICRKLCLYFVLMPITFDSPRIYGDYKSVFTFMRYSANNGKGCRALWRFYLGSILLGVCLTLAICQIDLLKLPNRRFFWGHIVFRK</sequence>
<name>A0A0S3R8Q3_PHAAN</name>
<keyword evidence="3" id="KW-1185">Reference proteome</keyword>